<dbReference type="InterPro" id="IPR006026">
    <property type="entry name" value="Peptidase_Metallo"/>
</dbReference>
<feature type="binding site" evidence="1">
    <location>
        <position position="191"/>
    </location>
    <ligand>
        <name>Zn(2+)</name>
        <dbReference type="ChEBI" id="CHEBI:29105"/>
        <note>catalytic</note>
    </ligand>
</feature>
<protein>
    <recommendedName>
        <fullName evidence="2">Peptidase M12A domain-containing protein</fullName>
    </recommendedName>
</protein>
<accession>A0ABU1LBH7</accession>
<dbReference type="SMART" id="SM00235">
    <property type="entry name" value="ZnMc"/>
    <property type="match status" value="1"/>
</dbReference>
<dbReference type="PRINTS" id="PR00480">
    <property type="entry name" value="ASTACIN"/>
</dbReference>
<dbReference type="Pfam" id="PF01400">
    <property type="entry name" value="Astacin"/>
    <property type="match status" value="1"/>
</dbReference>
<sequence length="277" mass="32095">MKLPVLLIVVFFAFSCKEKEWDEEMTYRQDNKTSRPILMDVNYKEQKLTVWKNENGDYLLDEDIKLYKNEVQELGPHTGLEKSKIIDWDQTSQVNITLWPSTSIKFKVDPSFSGSEKQPIYQALNHWKTKTNINFTEVGSNEKIYFRKVSSGCQASLGYPGNNGINTVDISPTCDVQSVTHEIGHVMGMIHEHQRINRNTYISLKPETFDFLRNNYASIYTLLIANLQKEQSNLEDPFPFDMGSVMMYGSYPRNNIPLQNDLISRNLPLFKKKMGAW</sequence>
<keyword evidence="1" id="KW-0645">Protease</keyword>
<dbReference type="Gene3D" id="3.40.390.10">
    <property type="entry name" value="Collagenase (Catalytic Domain)"/>
    <property type="match status" value="1"/>
</dbReference>
<gene>
    <name evidence="3" type="ORF">J2781_000972</name>
</gene>
<feature type="binding site" evidence="1">
    <location>
        <position position="185"/>
    </location>
    <ligand>
        <name>Zn(2+)</name>
        <dbReference type="ChEBI" id="CHEBI:29105"/>
        <note>catalytic</note>
    </ligand>
</feature>
<evidence type="ECO:0000313" key="4">
    <source>
        <dbReference type="Proteomes" id="UP001184853"/>
    </source>
</evidence>
<evidence type="ECO:0000259" key="2">
    <source>
        <dbReference type="PROSITE" id="PS51864"/>
    </source>
</evidence>
<dbReference type="InterPro" id="IPR024079">
    <property type="entry name" value="MetalloPept_cat_dom_sf"/>
</dbReference>
<dbReference type="RefSeq" id="WP_115980537.1">
    <property type="nucleotide sequence ID" value="NZ_JAVDQS010000002.1"/>
</dbReference>
<keyword evidence="1" id="KW-0862">Zinc</keyword>
<organism evidence="3 4">
    <name type="scientific">Chryseobacterium geocarposphaerae</name>
    <dbReference type="NCBI Taxonomy" id="1416776"/>
    <lineage>
        <taxon>Bacteria</taxon>
        <taxon>Pseudomonadati</taxon>
        <taxon>Bacteroidota</taxon>
        <taxon>Flavobacteriia</taxon>
        <taxon>Flavobacteriales</taxon>
        <taxon>Weeksellaceae</taxon>
        <taxon>Chryseobacterium group</taxon>
        <taxon>Chryseobacterium</taxon>
    </lineage>
</organism>
<dbReference type="PANTHER" id="PTHR10127">
    <property type="entry name" value="DISCOIDIN, CUB, EGF, LAMININ , AND ZINC METALLOPROTEASE DOMAIN CONTAINING"/>
    <property type="match status" value="1"/>
</dbReference>
<comment type="caution">
    <text evidence="3">The sequence shown here is derived from an EMBL/GenBank/DDBJ whole genome shotgun (WGS) entry which is preliminary data.</text>
</comment>
<dbReference type="PROSITE" id="PS51257">
    <property type="entry name" value="PROKAR_LIPOPROTEIN"/>
    <property type="match status" value="1"/>
</dbReference>
<reference evidence="3 4" key="1">
    <citation type="submission" date="2023-07" db="EMBL/GenBank/DDBJ databases">
        <title>Sorghum-associated microbial communities from plants grown in Nebraska, USA.</title>
        <authorList>
            <person name="Schachtman D."/>
        </authorList>
    </citation>
    <scope>NUCLEOTIDE SEQUENCE [LARGE SCALE GENOMIC DNA]</scope>
    <source>
        <strain evidence="3 4">DS1709</strain>
    </source>
</reference>
<dbReference type="InterPro" id="IPR001506">
    <property type="entry name" value="Peptidase_M12A"/>
</dbReference>
<dbReference type="PROSITE" id="PS51864">
    <property type="entry name" value="ASTACIN"/>
    <property type="match status" value="1"/>
</dbReference>
<dbReference type="Proteomes" id="UP001184853">
    <property type="component" value="Unassembled WGS sequence"/>
</dbReference>
<name>A0ABU1LBH7_9FLAO</name>
<dbReference type="SUPFAM" id="SSF55486">
    <property type="entry name" value="Metalloproteases ('zincins'), catalytic domain"/>
    <property type="match status" value="1"/>
</dbReference>
<feature type="domain" description="Peptidase M12A" evidence="2">
    <location>
        <begin position="83"/>
        <end position="277"/>
    </location>
</feature>
<proteinExistence type="predicted"/>
<feature type="binding site" evidence="1">
    <location>
        <position position="181"/>
    </location>
    <ligand>
        <name>Zn(2+)</name>
        <dbReference type="ChEBI" id="CHEBI:29105"/>
        <note>catalytic</note>
    </ligand>
</feature>
<dbReference type="EMBL" id="JAVDQS010000002">
    <property type="protein sequence ID" value="MDR6404057.1"/>
    <property type="molecule type" value="Genomic_DNA"/>
</dbReference>
<keyword evidence="1" id="KW-0378">Hydrolase</keyword>
<keyword evidence="1" id="KW-0479">Metal-binding</keyword>
<comment type="cofactor">
    <cofactor evidence="1">
        <name>Zn(2+)</name>
        <dbReference type="ChEBI" id="CHEBI:29105"/>
    </cofactor>
    <text evidence="1">Binds 1 zinc ion per subunit.</text>
</comment>
<evidence type="ECO:0000313" key="3">
    <source>
        <dbReference type="EMBL" id="MDR6404057.1"/>
    </source>
</evidence>
<keyword evidence="1" id="KW-0482">Metalloprotease</keyword>
<comment type="caution">
    <text evidence="1">Lacks conserved residue(s) required for the propagation of feature annotation.</text>
</comment>
<feature type="active site" evidence="1">
    <location>
        <position position="182"/>
    </location>
</feature>
<dbReference type="PANTHER" id="PTHR10127:SF850">
    <property type="entry name" value="METALLOENDOPEPTIDASE"/>
    <property type="match status" value="1"/>
</dbReference>
<evidence type="ECO:0000256" key="1">
    <source>
        <dbReference type="PROSITE-ProRule" id="PRU01211"/>
    </source>
</evidence>
<keyword evidence="4" id="KW-1185">Reference proteome</keyword>